<dbReference type="GO" id="GO:0005524">
    <property type="term" value="F:ATP binding"/>
    <property type="evidence" value="ECO:0007669"/>
    <property type="project" value="InterPro"/>
</dbReference>
<dbReference type="AlphaFoldDB" id="A0A4Q7INA1"/>
<dbReference type="SUPFAM" id="SSF56024">
    <property type="entry name" value="Phospholipase D/nuclease"/>
    <property type="match status" value="1"/>
</dbReference>
<keyword evidence="3" id="KW-0547">Nucleotide-binding</keyword>
<evidence type="ECO:0000313" key="3">
    <source>
        <dbReference type="EMBL" id="RZQ53301.1"/>
    </source>
</evidence>
<gene>
    <name evidence="3" type="ORF">C1E23_09485</name>
</gene>
<dbReference type="EMBL" id="PPSX01000030">
    <property type="protein sequence ID" value="RZQ53301.1"/>
    <property type="molecule type" value="Genomic_DNA"/>
</dbReference>
<keyword evidence="3" id="KW-0378">Hydrolase</keyword>
<dbReference type="Proteomes" id="UP000291338">
    <property type="component" value="Unassembled WGS sequence"/>
</dbReference>
<dbReference type="PANTHER" id="PTHR47396:SF1">
    <property type="entry name" value="ATP-DEPENDENT HELICASE IRC3-RELATED"/>
    <property type="match status" value="1"/>
</dbReference>
<evidence type="ECO:0000313" key="4">
    <source>
        <dbReference type="Proteomes" id="UP000291338"/>
    </source>
</evidence>
<evidence type="ECO:0000259" key="2">
    <source>
        <dbReference type="PROSITE" id="PS51194"/>
    </source>
</evidence>
<dbReference type="InterPro" id="IPR050742">
    <property type="entry name" value="Helicase_Restrict-Modif_Enz"/>
</dbReference>
<dbReference type="PROSITE" id="PS51194">
    <property type="entry name" value="HELICASE_CTER"/>
    <property type="match status" value="1"/>
</dbReference>
<dbReference type="Pfam" id="PF13091">
    <property type="entry name" value="PLDc_2"/>
    <property type="match status" value="1"/>
</dbReference>
<dbReference type="InterPro" id="IPR014001">
    <property type="entry name" value="Helicase_ATP-bd"/>
</dbReference>
<sequence length="975" mass="110262">MEKFKDNNFLQLNGENLTIGGENPLLPHLIHAINHATEIEITVSFIQPSGLALLFDPLAEALKSGASIRLLTSDYLDITHPTALRELMALVDRGAEVKIYDSKQCVSFHMKSFIFVKTSKNKITQGCAFVGSSNISKSALTVGLEWNYRHDFRAPETSDDAIQFFKIKEAFKTLFTDDAAKLLTHEWIDAYCQRRKVHTLATVQQHDIEQPQEISPREDQLLALNALSSTRADGYKRGLVVLATGMGKTWLSAFDVKQFGAKKILFVAHREEVLLQAQRTYAQILPHSTGFYNGSIKSKDADCIFASVQTIGRAENITQFNEDSFDYIIVDEFHHASAPSYRLILNYFQPKFLLGLTATPERTDQSDILGLCDNNLVFERTLTQGIESNALVPFHYYGIWDENVDYEAIPWRNGRFDPSELENKFATEKRAKHAIKQWQQYKQNRTLAFCISTKHADYMADCFNKAGIKALAVHSQSEVRRNEALKQLDNQKVEILFAVDLFNEGTDLPSIDTVMMLRPSESKILFLQQLGRGLRLFEDKTHLVVLDFIGNHHSFLNKPFALLSSDSVKSLLNNVNNPTLAKGCFVNYDIQLINFWEKLSRLQKASVLDDVKELAELLGHLPTASEYFYHFGDIKKVNKKYNGWFDLISKISEIDEEKRNSALSISGFHSFLNKGIQSTSMTKSFKAILLEAFIKLDGFRTPPGLLTLARESALILKRYPHIQQHDLKKELIHSEPTSAKWLKYWKDNPIKAYATKNKDGTQWFIVDGDKFKFNNVVEPNLIPALESAVLELTELALAKYSQRIKAQSDSLTVPNESIDKVDSTRSNLITIEQNKPQLLYFPNLKIACGHFKTGDESEAEYIEVPDGLGKVDSKKHFFARASGNSMNGGKNPIIDGDLLLLEFITPESAGSLQNQTVAIERQDETGDSQYLLRDVKKVIDDNGNSCYQLIAKNLDYSVLEAEGNMKTFARLKARV</sequence>
<dbReference type="Gene3D" id="3.30.870.10">
    <property type="entry name" value="Endonuclease Chain A"/>
    <property type="match status" value="1"/>
</dbReference>
<dbReference type="Pfam" id="PF00717">
    <property type="entry name" value="Peptidase_S24"/>
    <property type="match status" value="1"/>
</dbReference>
<dbReference type="InterPro" id="IPR001650">
    <property type="entry name" value="Helicase_C-like"/>
</dbReference>
<dbReference type="GO" id="GO:0003677">
    <property type="term" value="F:DNA binding"/>
    <property type="evidence" value="ECO:0007669"/>
    <property type="project" value="InterPro"/>
</dbReference>
<dbReference type="SUPFAM" id="SSF52540">
    <property type="entry name" value="P-loop containing nucleoside triphosphate hydrolases"/>
    <property type="match status" value="1"/>
</dbReference>
<dbReference type="RefSeq" id="WP_130255326.1">
    <property type="nucleotide sequence ID" value="NZ_PPSX01000030.1"/>
</dbReference>
<keyword evidence="3" id="KW-0067">ATP-binding</keyword>
<dbReference type="SMART" id="SM00490">
    <property type="entry name" value="HELICc"/>
    <property type="match status" value="1"/>
</dbReference>
<dbReference type="InterPro" id="IPR015927">
    <property type="entry name" value="Peptidase_S24_S26A/B/C"/>
</dbReference>
<dbReference type="PROSITE" id="PS51192">
    <property type="entry name" value="HELICASE_ATP_BIND_1"/>
    <property type="match status" value="1"/>
</dbReference>
<dbReference type="Pfam" id="PF04851">
    <property type="entry name" value="ResIII"/>
    <property type="match status" value="1"/>
</dbReference>
<keyword evidence="3" id="KW-0347">Helicase</keyword>
<dbReference type="GO" id="GO:0016787">
    <property type="term" value="F:hydrolase activity"/>
    <property type="evidence" value="ECO:0007669"/>
    <property type="project" value="InterPro"/>
</dbReference>
<organism evidence="3 4">
    <name type="scientific">Pseudoalteromonas phenolica</name>
    <dbReference type="NCBI Taxonomy" id="161398"/>
    <lineage>
        <taxon>Bacteria</taxon>
        <taxon>Pseudomonadati</taxon>
        <taxon>Pseudomonadota</taxon>
        <taxon>Gammaproteobacteria</taxon>
        <taxon>Alteromonadales</taxon>
        <taxon>Pseudoalteromonadaceae</taxon>
        <taxon>Pseudoalteromonas</taxon>
    </lineage>
</organism>
<protein>
    <submittedName>
        <fullName evidence="3">DEAD/DEAH box helicase</fullName>
    </submittedName>
</protein>
<feature type="domain" description="Helicase C-terminal" evidence="2">
    <location>
        <begin position="434"/>
        <end position="579"/>
    </location>
</feature>
<dbReference type="CDD" id="cd18799">
    <property type="entry name" value="SF2_C_EcoAI-like"/>
    <property type="match status" value="1"/>
</dbReference>
<dbReference type="InterPro" id="IPR006935">
    <property type="entry name" value="Helicase/UvrB_N"/>
</dbReference>
<dbReference type="GO" id="GO:0004386">
    <property type="term" value="F:helicase activity"/>
    <property type="evidence" value="ECO:0007669"/>
    <property type="project" value="UniProtKB-KW"/>
</dbReference>
<dbReference type="SMART" id="SM00487">
    <property type="entry name" value="DEXDc"/>
    <property type="match status" value="1"/>
</dbReference>
<dbReference type="CDD" id="cd18032">
    <property type="entry name" value="DEXHc_RE_I_III_res"/>
    <property type="match status" value="1"/>
</dbReference>
<dbReference type="Pfam" id="PF00271">
    <property type="entry name" value="Helicase_C"/>
    <property type="match status" value="1"/>
</dbReference>
<feature type="domain" description="Helicase ATP-binding" evidence="1">
    <location>
        <begin position="229"/>
        <end position="378"/>
    </location>
</feature>
<comment type="caution">
    <text evidence="3">The sequence shown here is derived from an EMBL/GenBank/DDBJ whole genome shotgun (WGS) entry which is preliminary data.</text>
</comment>
<evidence type="ECO:0000259" key="1">
    <source>
        <dbReference type="PROSITE" id="PS51192"/>
    </source>
</evidence>
<name>A0A4Q7INA1_9GAMM</name>
<dbReference type="GO" id="GO:0005829">
    <property type="term" value="C:cytosol"/>
    <property type="evidence" value="ECO:0007669"/>
    <property type="project" value="TreeGrafter"/>
</dbReference>
<reference evidence="3 4" key="1">
    <citation type="submission" date="2018-01" db="EMBL/GenBank/DDBJ databases">
        <title>Co-occurrence of chitin degradation, pigmentation and bioactivity in marine Pseudoalteromonas.</title>
        <authorList>
            <person name="Paulsen S."/>
            <person name="Gram L."/>
            <person name="Machado H."/>
        </authorList>
    </citation>
    <scope>NUCLEOTIDE SEQUENCE [LARGE SCALE GENOMIC DNA]</scope>
    <source>
        <strain evidence="3 4">S3898</strain>
    </source>
</reference>
<dbReference type="InterPro" id="IPR027417">
    <property type="entry name" value="P-loop_NTPase"/>
</dbReference>
<accession>A0A4Q7INA1</accession>
<dbReference type="InterPro" id="IPR025202">
    <property type="entry name" value="PLD-like_dom"/>
</dbReference>
<dbReference type="CDD" id="cd09205">
    <property type="entry name" value="PLDc_N_DEXD_b3"/>
    <property type="match status" value="1"/>
</dbReference>
<proteinExistence type="predicted"/>
<dbReference type="PANTHER" id="PTHR47396">
    <property type="entry name" value="TYPE I RESTRICTION ENZYME ECOKI R PROTEIN"/>
    <property type="match status" value="1"/>
</dbReference>
<dbReference type="Gene3D" id="3.40.50.300">
    <property type="entry name" value="P-loop containing nucleotide triphosphate hydrolases"/>
    <property type="match status" value="2"/>
</dbReference>
<dbReference type="Gene3D" id="2.10.109.10">
    <property type="entry name" value="Umud Fragment, subunit A"/>
    <property type="match status" value="1"/>
</dbReference>